<gene>
    <name evidence="2" type="ORF">EH55_12880</name>
</gene>
<feature type="region of interest" description="Disordered" evidence="1">
    <location>
        <begin position="59"/>
        <end position="81"/>
    </location>
</feature>
<evidence type="ECO:0000256" key="1">
    <source>
        <dbReference type="SAM" id="MobiDB-lite"/>
    </source>
</evidence>
<proteinExistence type="predicted"/>
<sequence>MSLFTGVGHNFTAMDKVTECIEPTFTCVLFILSVDTSIVVGVGHTFPYPDDEEALSSVRGSKRRSWNDESPDAVTPLLQSHSDGIEGEIDCSTDVLSKYKTGSNFRNNSEHFKP</sequence>
<reference evidence="2 3" key="1">
    <citation type="submission" date="2014-04" db="EMBL/GenBank/DDBJ databases">
        <title>Draft Genome Sequence of Synergistes jonesii.</title>
        <authorList>
            <person name="Coil D.A."/>
            <person name="Eisen J.A."/>
            <person name="Holland-Moritz H.E."/>
        </authorList>
    </citation>
    <scope>NUCLEOTIDE SEQUENCE [LARGE SCALE GENOMIC DNA]</scope>
    <source>
        <strain evidence="2 3">78-1</strain>
    </source>
</reference>
<name>A0A073IUC4_9BACT</name>
<dbReference type="Proteomes" id="UP000027665">
    <property type="component" value="Unassembled WGS sequence"/>
</dbReference>
<dbReference type="AlphaFoldDB" id="A0A073IUC4"/>
<comment type="caution">
    <text evidence="2">The sequence shown here is derived from an EMBL/GenBank/DDBJ whole genome shotgun (WGS) entry which is preliminary data.</text>
</comment>
<evidence type="ECO:0000313" key="2">
    <source>
        <dbReference type="EMBL" id="KEJ93190.1"/>
    </source>
</evidence>
<dbReference type="EMBL" id="JMKI01000006">
    <property type="protein sequence ID" value="KEJ93190.1"/>
    <property type="molecule type" value="Genomic_DNA"/>
</dbReference>
<evidence type="ECO:0000313" key="3">
    <source>
        <dbReference type="Proteomes" id="UP000027665"/>
    </source>
</evidence>
<keyword evidence="3" id="KW-1185">Reference proteome</keyword>
<accession>A0A073IUC4</accession>
<dbReference type="STRING" id="2754.EH55_12880"/>
<protein>
    <submittedName>
        <fullName evidence="2">Uncharacterized protein</fullName>
    </submittedName>
</protein>
<organism evidence="2 3">
    <name type="scientific">Synergistes jonesii</name>
    <dbReference type="NCBI Taxonomy" id="2754"/>
    <lineage>
        <taxon>Bacteria</taxon>
        <taxon>Thermotogati</taxon>
        <taxon>Synergistota</taxon>
        <taxon>Synergistia</taxon>
        <taxon>Synergistales</taxon>
        <taxon>Synergistaceae</taxon>
        <taxon>Synergistes</taxon>
    </lineage>
</organism>